<evidence type="ECO:0000313" key="3">
    <source>
        <dbReference type="EMBL" id="MBD7966767.1"/>
    </source>
</evidence>
<dbReference type="EMBL" id="JACSQL010000001">
    <property type="protein sequence ID" value="MBD7966767.1"/>
    <property type="molecule type" value="Genomic_DNA"/>
</dbReference>
<reference evidence="3 4" key="1">
    <citation type="submission" date="2020-08" db="EMBL/GenBank/DDBJ databases">
        <title>A Genomic Blueprint of the Chicken Gut Microbiome.</title>
        <authorList>
            <person name="Gilroy R."/>
            <person name="Ravi A."/>
            <person name="Getino M."/>
            <person name="Pursley I."/>
            <person name="Horton D.L."/>
            <person name="Alikhan N.-F."/>
            <person name="Baker D."/>
            <person name="Gharbi K."/>
            <person name="Hall N."/>
            <person name="Watson M."/>
            <person name="Adriaenssens E.M."/>
            <person name="Foster-Nyarko E."/>
            <person name="Jarju S."/>
            <person name="Secka A."/>
            <person name="Antonio M."/>
            <person name="Oren A."/>
            <person name="Chaudhuri R."/>
            <person name="La Ragione R.M."/>
            <person name="Hildebrand F."/>
            <person name="Pallen M.J."/>
        </authorList>
    </citation>
    <scope>NUCLEOTIDE SEQUENCE [LARGE SCALE GENOMIC DNA]</scope>
    <source>
        <strain evidence="3 4">Sa2BVA9</strain>
    </source>
</reference>
<dbReference type="SUPFAM" id="SSF51182">
    <property type="entry name" value="RmlC-like cupins"/>
    <property type="match status" value="1"/>
</dbReference>
<sequence>MIKNKESAEHYIWGAGCDGWKLVNDPRLSIIHEKMPPSTCESRHYHELARQFFFILSGVVELEVDGVIYTLSQQEGMEVHAGAPHQIFNRTEEDVESLVISSPRTAGDRVELT</sequence>
<feature type="domain" description="Cupin type-2" evidence="2">
    <location>
        <begin position="33"/>
        <end position="100"/>
    </location>
</feature>
<evidence type="ECO:0000259" key="2">
    <source>
        <dbReference type="Pfam" id="PF07883"/>
    </source>
</evidence>
<keyword evidence="4" id="KW-1185">Reference proteome</keyword>
<name>A0ABR8STE5_9BACL</name>
<dbReference type="Proteomes" id="UP000608071">
    <property type="component" value="Unassembled WGS sequence"/>
</dbReference>
<organism evidence="3 4">
    <name type="scientific">Paenibacillus gallinarum</name>
    <dbReference type="NCBI Taxonomy" id="2762232"/>
    <lineage>
        <taxon>Bacteria</taxon>
        <taxon>Bacillati</taxon>
        <taxon>Bacillota</taxon>
        <taxon>Bacilli</taxon>
        <taxon>Bacillales</taxon>
        <taxon>Paenibacillaceae</taxon>
        <taxon>Paenibacillus</taxon>
    </lineage>
</organism>
<dbReference type="PANTHER" id="PTHR35848:SF9">
    <property type="entry name" value="SLL1358 PROTEIN"/>
    <property type="match status" value="1"/>
</dbReference>
<proteinExistence type="predicted"/>
<keyword evidence="1" id="KW-0479">Metal-binding</keyword>
<gene>
    <name evidence="3" type="ORF">H9647_01700</name>
</gene>
<dbReference type="InterPro" id="IPR013096">
    <property type="entry name" value="Cupin_2"/>
</dbReference>
<comment type="caution">
    <text evidence="3">The sequence shown here is derived from an EMBL/GenBank/DDBJ whole genome shotgun (WGS) entry which is preliminary data.</text>
</comment>
<dbReference type="InterPro" id="IPR051610">
    <property type="entry name" value="GPI/OXD"/>
</dbReference>
<evidence type="ECO:0000256" key="1">
    <source>
        <dbReference type="ARBA" id="ARBA00022723"/>
    </source>
</evidence>
<dbReference type="InterPro" id="IPR014710">
    <property type="entry name" value="RmlC-like_jellyroll"/>
</dbReference>
<protein>
    <submittedName>
        <fullName evidence="3">Cupin domain-containing protein</fullName>
    </submittedName>
</protein>
<evidence type="ECO:0000313" key="4">
    <source>
        <dbReference type="Proteomes" id="UP000608071"/>
    </source>
</evidence>
<dbReference type="PANTHER" id="PTHR35848">
    <property type="entry name" value="OXALATE-BINDING PROTEIN"/>
    <property type="match status" value="1"/>
</dbReference>
<dbReference type="Gene3D" id="2.60.120.10">
    <property type="entry name" value="Jelly Rolls"/>
    <property type="match status" value="1"/>
</dbReference>
<dbReference type="RefSeq" id="WP_191797598.1">
    <property type="nucleotide sequence ID" value="NZ_JACSQL010000001.1"/>
</dbReference>
<accession>A0ABR8STE5</accession>
<dbReference type="InterPro" id="IPR011051">
    <property type="entry name" value="RmlC_Cupin_sf"/>
</dbReference>
<dbReference type="Pfam" id="PF07883">
    <property type="entry name" value="Cupin_2"/>
    <property type="match status" value="1"/>
</dbReference>